<evidence type="ECO:0008006" key="2">
    <source>
        <dbReference type="Google" id="ProtNLM"/>
    </source>
</evidence>
<dbReference type="CDD" id="cd06530">
    <property type="entry name" value="S26_SPase_I"/>
    <property type="match status" value="1"/>
</dbReference>
<proteinExistence type="predicted"/>
<dbReference type="GO" id="GO:0004252">
    <property type="term" value="F:serine-type endopeptidase activity"/>
    <property type="evidence" value="ECO:0007669"/>
    <property type="project" value="InterPro"/>
</dbReference>
<name>A0A0R7K474_9ARCH</name>
<protein>
    <recommendedName>
        <fullName evidence="2">S26 family signal peptidase</fullName>
    </recommendedName>
</protein>
<evidence type="ECO:0000313" key="1">
    <source>
        <dbReference type="EMBL" id="AKQ06084.1"/>
    </source>
</evidence>
<accession>A0A0R7K474</accession>
<reference evidence="1" key="2">
    <citation type="journal article" date="2015" name="ISME J.">
        <title>A new class of marine Euryarchaeota group II from the Mediterranean deep chlorophyll maximum.</title>
        <authorList>
            <person name="Martin-Cuadrado A.B."/>
            <person name="Garcia-Heredia I."/>
            <person name="Molto A.G."/>
            <person name="Lopez-Ubeda R."/>
            <person name="Kimes N."/>
            <person name="Lopez-Garcia P."/>
            <person name="Moreira D."/>
            <person name="Rodriguez-Valera F."/>
        </authorList>
    </citation>
    <scope>NUCLEOTIDE SEQUENCE</scope>
</reference>
<dbReference type="AlphaFoldDB" id="A0A0R7K474"/>
<reference evidence="1" key="1">
    <citation type="submission" date="2014-11" db="EMBL/GenBank/DDBJ databases">
        <authorList>
            <person name="Tripathy S."/>
        </authorList>
    </citation>
    <scope>NUCLEOTIDE SEQUENCE</scope>
</reference>
<organism evidence="1">
    <name type="scientific">uncultured Poseidoniia archaeon</name>
    <dbReference type="NCBI Taxonomy" id="1697135"/>
    <lineage>
        <taxon>Archaea</taxon>
        <taxon>Methanobacteriati</taxon>
        <taxon>Thermoplasmatota</taxon>
        <taxon>Candidatus Poseidoniia</taxon>
        <taxon>environmental samples</taxon>
    </lineage>
</organism>
<dbReference type="GO" id="GO:0006465">
    <property type="term" value="P:signal peptide processing"/>
    <property type="evidence" value="ECO:0007669"/>
    <property type="project" value="InterPro"/>
</dbReference>
<dbReference type="InterPro" id="IPR019533">
    <property type="entry name" value="Peptidase_S26"/>
</dbReference>
<dbReference type="EMBL" id="KP211915">
    <property type="protein sequence ID" value="AKQ06084.1"/>
    <property type="molecule type" value="Genomic_DNA"/>
</dbReference>
<sequence length="294" mass="32366">MSNDFKLYLREALLAVGLVFLLLGSMWLATGMFPPMVVVESGSMKHSEEGSIGAIDPGDLVLIMNPDRVDIVTYVEASNEENKNFGYEMHGMFGDVIIYQKNGGSDTPVIHRVLLKAETNLTEIPIDNSCSEGVFDELEYICILTWDVPGTNLVNVSNISLTLDYSCAPHGNLTIDKWVPRHEGYLTTGDNRMTNGCTIDQLRATSSTADDSYIQSRGLKDEFGNPVTAVRDTWVVGVASSEIPWVGAIKLFFSGTSSFVSGQTWNNLFTLIAAVVIIPMVYDIFIPSKNEEEE</sequence>